<accession>D8PNB9</accession>
<organism evidence="3">
    <name type="scientific">Schizophyllum commune (strain H4-8 / FGSC 9210)</name>
    <name type="common">Split gill fungus</name>
    <dbReference type="NCBI Taxonomy" id="578458"/>
    <lineage>
        <taxon>Eukaryota</taxon>
        <taxon>Fungi</taxon>
        <taxon>Dikarya</taxon>
        <taxon>Basidiomycota</taxon>
        <taxon>Agaricomycotina</taxon>
        <taxon>Agaricomycetes</taxon>
        <taxon>Agaricomycetidae</taxon>
        <taxon>Agaricales</taxon>
        <taxon>Schizophyllaceae</taxon>
        <taxon>Schizophyllum</taxon>
    </lineage>
</organism>
<keyword evidence="1" id="KW-1133">Transmembrane helix</keyword>
<dbReference type="RefSeq" id="XP_003036404.1">
    <property type="nucleotide sequence ID" value="XM_003036358.1"/>
</dbReference>
<keyword evidence="1" id="KW-0812">Transmembrane</keyword>
<evidence type="ECO:0000313" key="2">
    <source>
        <dbReference type="EMBL" id="EFJ01502.1"/>
    </source>
</evidence>
<dbReference type="EMBL" id="GL377302">
    <property type="protein sequence ID" value="EFJ01502.1"/>
    <property type="molecule type" value="Genomic_DNA"/>
</dbReference>
<keyword evidence="1" id="KW-0472">Membrane</keyword>
<gene>
    <name evidence="2" type="ORF">SCHCODRAFT_102320</name>
</gene>
<evidence type="ECO:0000256" key="1">
    <source>
        <dbReference type="SAM" id="Phobius"/>
    </source>
</evidence>
<dbReference type="AlphaFoldDB" id="D8PNB9"/>
<reference evidence="2 3" key="1">
    <citation type="journal article" date="2010" name="Nat. Biotechnol.">
        <title>Genome sequence of the model mushroom Schizophyllum commune.</title>
        <authorList>
            <person name="Ohm R.A."/>
            <person name="de Jong J.F."/>
            <person name="Lugones L.G."/>
            <person name="Aerts A."/>
            <person name="Kothe E."/>
            <person name="Stajich J.E."/>
            <person name="de Vries R.P."/>
            <person name="Record E."/>
            <person name="Levasseur A."/>
            <person name="Baker S.E."/>
            <person name="Bartholomew K.A."/>
            <person name="Coutinho P.M."/>
            <person name="Erdmann S."/>
            <person name="Fowler T.J."/>
            <person name="Gathman A.C."/>
            <person name="Lombard V."/>
            <person name="Henrissat B."/>
            <person name="Knabe N."/>
            <person name="Kuees U."/>
            <person name="Lilly W.W."/>
            <person name="Lindquist E."/>
            <person name="Lucas S."/>
            <person name="Magnuson J.K."/>
            <person name="Piumi F."/>
            <person name="Raudaskoski M."/>
            <person name="Salamov A."/>
            <person name="Schmutz J."/>
            <person name="Schwarze F.W.M.R."/>
            <person name="vanKuyk P.A."/>
            <person name="Horton J.S."/>
            <person name="Grigoriev I.V."/>
            <person name="Woesten H.A.B."/>
        </authorList>
    </citation>
    <scope>NUCLEOTIDE SEQUENCE [LARGE SCALE GENOMIC DNA]</scope>
    <source>
        <strain evidence="3">H4-8 / FGSC 9210</strain>
    </source>
</reference>
<dbReference type="VEuPathDB" id="FungiDB:SCHCODRAFT_02574288"/>
<name>D8PNB9_SCHCM</name>
<feature type="transmembrane region" description="Helical" evidence="1">
    <location>
        <begin position="6"/>
        <end position="27"/>
    </location>
</feature>
<sequence length="141" mass="15749">MTLSIIDWDALAMIVYLSMLLTAILWIRRPPGEEGEAWSDEDSLLETVEVEDLEDVGAFERYDTLGGVLCDAFSVDMVVARDDVRSARKEKCVCSDSAEYVAKALDLKLNLRVCTARSLQVAKTPTTMDNCSAMTRRQAMF</sequence>
<dbReference type="KEGG" id="scm:SCHCO_02574288"/>
<evidence type="ECO:0000313" key="3">
    <source>
        <dbReference type="Proteomes" id="UP000007431"/>
    </source>
</evidence>
<keyword evidence="3" id="KW-1185">Reference proteome</keyword>
<feature type="non-terminal residue" evidence="2">
    <location>
        <position position="141"/>
    </location>
</feature>
<dbReference type="Proteomes" id="UP000007431">
    <property type="component" value="Unassembled WGS sequence"/>
</dbReference>
<dbReference type="GeneID" id="9585709"/>
<dbReference type="InParanoid" id="D8PNB9"/>
<protein>
    <submittedName>
        <fullName evidence="2">Uncharacterized protein</fullName>
    </submittedName>
</protein>
<dbReference type="HOGENOM" id="CLU_1826413_0_0_1"/>
<proteinExistence type="predicted"/>